<evidence type="ECO:0000256" key="1">
    <source>
        <dbReference type="ARBA" id="ARBA00022729"/>
    </source>
</evidence>
<feature type="domain" description="Secretion system C-terminal sorting" evidence="3">
    <location>
        <begin position="507"/>
        <end position="570"/>
    </location>
</feature>
<keyword evidence="1 2" id="KW-0732">Signal</keyword>
<evidence type="ECO:0000256" key="2">
    <source>
        <dbReference type="SAM" id="SignalP"/>
    </source>
</evidence>
<dbReference type="RefSeq" id="WP_093364206.1">
    <property type="nucleotide sequence ID" value="NZ_FNCW01000001.1"/>
</dbReference>
<feature type="chain" id="PRO_5011466528" evidence="2">
    <location>
        <begin position="20"/>
        <end position="577"/>
    </location>
</feature>
<dbReference type="InterPro" id="IPR026444">
    <property type="entry name" value="Secre_tail"/>
</dbReference>
<dbReference type="EMBL" id="FNCW01000001">
    <property type="protein sequence ID" value="SDG39605.1"/>
    <property type="molecule type" value="Genomic_DNA"/>
</dbReference>
<accession>A0A1G7TWB2</accession>
<name>A0A1G7TWB2_9FLAO</name>
<reference evidence="4 5" key="1">
    <citation type="submission" date="2016-10" db="EMBL/GenBank/DDBJ databases">
        <authorList>
            <person name="de Groot N.N."/>
        </authorList>
    </citation>
    <scope>NUCLEOTIDE SEQUENCE [LARGE SCALE GENOMIC DNA]</scope>
    <source>
        <strain evidence="4 5">DSM 19803</strain>
    </source>
</reference>
<dbReference type="OrthoDB" id="9813840at2"/>
<keyword evidence="5" id="KW-1185">Reference proteome</keyword>
<feature type="signal peptide" evidence="2">
    <location>
        <begin position="1"/>
        <end position="19"/>
    </location>
</feature>
<dbReference type="NCBIfam" id="TIGR04183">
    <property type="entry name" value="Por_Secre_tail"/>
    <property type="match status" value="1"/>
</dbReference>
<dbReference type="Proteomes" id="UP000199296">
    <property type="component" value="Unassembled WGS sequence"/>
</dbReference>
<dbReference type="STRING" id="470826.SAMN04488027_101101"/>
<sequence length="577" mass="63337">MKSKLLFLLCLLFSMTASSQLFQKNIEFAQGHFANANLAQVNDGTNDVIIASNLLSAAAPIPILKRLQDDGTVVWSKTYDDTTLANARFFDIVNYFDLIFVVGSIDVSGVKKVFAAQIEAQTGDILDDKYYEILNASFNSTGFNVIISNTDATGDTNPNLGLLITGFFGNCPNADPSCSLNLGFALRTDLSLNELWTTEVGSSVSGNLNYDFVNGAVETSDGFVLTGSATGELNGNIQAGVLIHKIDFEGNFVWDNSYIFGNSRDVSVDGYYDSTSDEVFLLTNFSAWHHFGVTVVDNANGTINAAKSWYVNEVSNNLDFYGFSLVESLSSPNNLIIYGYRRDYFDGTDNNQSNIIIYEFDKATGNEVGTSYQYLAPFQETQPEPYNLWTSQLPLIYYPDMAIIDSDATTPIHFAVGYRNGDAANGGLANIELVNVDAQKMNACSNIIIDYTRNALGTVDFITNVSSALVTTTDNTMALNDTAITLNIESCSTQLSVIDQNKSDIKLYPNPASDYVFISDVNVKNIRILDITGKQVIETTSYQKNKGLYIGNLKSGIYFISVKTERESVENLKLVKK</sequence>
<evidence type="ECO:0000313" key="4">
    <source>
        <dbReference type="EMBL" id="SDG39605.1"/>
    </source>
</evidence>
<dbReference type="AlphaFoldDB" id="A0A1G7TWB2"/>
<protein>
    <submittedName>
        <fullName evidence="4">Por secretion system C-terminal sorting domain-containing protein</fullName>
    </submittedName>
</protein>
<evidence type="ECO:0000259" key="3">
    <source>
        <dbReference type="Pfam" id="PF18962"/>
    </source>
</evidence>
<organism evidence="4 5">
    <name type="scientific">Psychroflexus sediminis</name>
    <dbReference type="NCBI Taxonomy" id="470826"/>
    <lineage>
        <taxon>Bacteria</taxon>
        <taxon>Pseudomonadati</taxon>
        <taxon>Bacteroidota</taxon>
        <taxon>Flavobacteriia</taxon>
        <taxon>Flavobacteriales</taxon>
        <taxon>Flavobacteriaceae</taxon>
        <taxon>Psychroflexus</taxon>
    </lineage>
</organism>
<proteinExistence type="predicted"/>
<dbReference type="Pfam" id="PF18962">
    <property type="entry name" value="Por_Secre_tail"/>
    <property type="match status" value="1"/>
</dbReference>
<gene>
    <name evidence="4" type="ORF">SAMN04488027_101101</name>
</gene>
<evidence type="ECO:0000313" key="5">
    <source>
        <dbReference type="Proteomes" id="UP000199296"/>
    </source>
</evidence>